<sequence length="188" mass="20446">MPNGEAMTVGFCPFNGPPVRDHDTMPVLAYGSDLSSFGMSLVFPLPRTPSSAFVQHQLVAPGAPRRLSGRTSLRQGGKDFSSIKQPNFGIFTKSSSSPTPSYSKSHSQLLPPISLQPTTTHRCRFVPSGDRNPHACGCRCDSTDDLFVHILTAHGADPSLHTDISSMEAYGVSKDRYKKLCRRLGIRV</sequence>
<dbReference type="InParanoid" id="A0A165DXU7"/>
<dbReference type="Proteomes" id="UP000077266">
    <property type="component" value="Unassembled WGS sequence"/>
</dbReference>
<protein>
    <submittedName>
        <fullName evidence="2">Uncharacterized protein</fullName>
    </submittedName>
</protein>
<proteinExistence type="predicted"/>
<feature type="compositionally biased region" description="Low complexity" evidence="1">
    <location>
        <begin position="92"/>
        <end position="107"/>
    </location>
</feature>
<evidence type="ECO:0000313" key="2">
    <source>
        <dbReference type="EMBL" id="KZV85616.1"/>
    </source>
</evidence>
<dbReference type="AlphaFoldDB" id="A0A165DXU7"/>
<dbReference type="EMBL" id="KV426182">
    <property type="protein sequence ID" value="KZV85616.1"/>
    <property type="molecule type" value="Genomic_DNA"/>
</dbReference>
<name>A0A165DXU7_EXIGL</name>
<evidence type="ECO:0000256" key="1">
    <source>
        <dbReference type="SAM" id="MobiDB-lite"/>
    </source>
</evidence>
<gene>
    <name evidence="2" type="ORF">EXIGLDRAFT_841349</name>
</gene>
<evidence type="ECO:0000313" key="3">
    <source>
        <dbReference type="Proteomes" id="UP000077266"/>
    </source>
</evidence>
<accession>A0A165DXU7</accession>
<reference evidence="2 3" key="1">
    <citation type="journal article" date="2016" name="Mol. Biol. Evol.">
        <title>Comparative Genomics of Early-Diverging Mushroom-Forming Fungi Provides Insights into the Origins of Lignocellulose Decay Capabilities.</title>
        <authorList>
            <person name="Nagy L.G."/>
            <person name="Riley R."/>
            <person name="Tritt A."/>
            <person name="Adam C."/>
            <person name="Daum C."/>
            <person name="Floudas D."/>
            <person name="Sun H."/>
            <person name="Yadav J.S."/>
            <person name="Pangilinan J."/>
            <person name="Larsson K.H."/>
            <person name="Matsuura K."/>
            <person name="Barry K."/>
            <person name="Labutti K."/>
            <person name="Kuo R."/>
            <person name="Ohm R.A."/>
            <person name="Bhattacharya S.S."/>
            <person name="Shirouzu T."/>
            <person name="Yoshinaga Y."/>
            <person name="Martin F.M."/>
            <person name="Grigoriev I.V."/>
            <person name="Hibbett D.S."/>
        </authorList>
    </citation>
    <scope>NUCLEOTIDE SEQUENCE [LARGE SCALE GENOMIC DNA]</scope>
    <source>
        <strain evidence="2 3">HHB12029</strain>
    </source>
</reference>
<keyword evidence="3" id="KW-1185">Reference proteome</keyword>
<feature type="region of interest" description="Disordered" evidence="1">
    <location>
        <begin position="65"/>
        <end position="113"/>
    </location>
</feature>
<organism evidence="2 3">
    <name type="scientific">Exidia glandulosa HHB12029</name>
    <dbReference type="NCBI Taxonomy" id="1314781"/>
    <lineage>
        <taxon>Eukaryota</taxon>
        <taxon>Fungi</taxon>
        <taxon>Dikarya</taxon>
        <taxon>Basidiomycota</taxon>
        <taxon>Agaricomycotina</taxon>
        <taxon>Agaricomycetes</taxon>
        <taxon>Auriculariales</taxon>
        <taxon>Exidiaceae</taxon>
        <taxon>Exidia</taxon>
    </lineage>
</organism>